<feature type="non-terminal residue" evidence="3">
    <location>
        <position position="202"/>
    </location>
</feature>
<accession>A0A382I9B6</accession>
<evidence type="ECO:0008006" key="4">
    <source>
        <dbReference type="Google" id="ProtNLM"/>
    </source>
</evidence>
<dbReference type="EMBL" id="UINC01065794">
    <property type="protein sequence ID" value="SVB95827.1"/>
    <property type="molecule type" value="Genomic_DNA"/>
</dbReference>
<evidence type="ECO:0000256" key="1">
    <source>
        <dbReference type="SAM" id="Coils"/>
    </source>
</evidence>
<keyword evidence="2" id="KW-0472">Membrane</keyword>
<keyword evidence="2" id="KW-1133">Transmembrane helix</keyword>
<protein>
    <recommendedName>
        <fullName evidence="4">Peptidoglycan-binding protein</fullName>
    </recommendedName>
</protein>
<reference evidence="3" key="1">
    <citation type="submission" date="2018-05" db="EMBL/GenBank/DDBJ databases">
        <authorList>
            <person name="Lanie J.A."/>
            <person name="Ng W.-L."/>
            <person name="Kazmierczak K.M."/>
            <person name="Andrzejewski T.M."/>
            <person name="Davidsen T.M."/>
            <person name="Wayne K.J."/>
            <person name="Tettelin H."/>
            <person name="Glass J.I."/>
            <person name="Rusch D."/>
            <person name="Podicherti R."/>
            <person name="Tsui H.-C.T."/>
            <person name="Winkler M.E."/>
        </authorList>
    </citation>
    <scope>NUCLEOTIDE SEQUENCE</scope>
</reference>
<gene>
    <name evidence="3" type="ORF">METZ01_LOCUS248681</name>
</gene>
<feature type="transmembrane region" description="Helical" evidence="2">
    <location>
        <begin position="21"/>
        <end position="43"/>
    </location>
</feature>
<evidence type="ECO:0000313" key="3">
    <source>
        <dbReference type="EMBL" id="SVB95827.1"/>
    </source>
</evidence>
<sequence>MLTRKSRTKRGPDIWPGFVDAISTLLLVLIFLLVVFILAEFFLSRALSGRDEALSRLNQQVSELADLLALEQLTNEELRENIADLGLQLQTSTKDREELNRQLFLALEQQDNLGGDIAALQRLKDLSDAAREDLDLRLAAALAALEAEQAALLASRDETATNRVAMVEQEKLSTAAQRQVTLLNQQIAALRIQLNAIQAALD</sequence>
<evidence type="ECO:0000256" key="2">
    <source>
        <dbReference type="SAM" id="Phobius"/>
    </source>
</evidence>
<organism evidence="3">
    <name type="scientific">marine metagenome</name>
    <dbReference type="NCBI Taxonomy" id="408172"/>
    <lineage>
        <taxon>unclassified sequences</taxon>
        <taxon>metagenomes</taxon>
        <taxon>ecological metagenomes</taxon>
    </lineage>
</organism>
<keyword evidence="1" id="KW-0175">Coiled coil</keyword>
<name>A0A382I9B6_9ZZZZ</name>
<feature type="coiled-coil region" evidence="1">
    <location>
        <begin position="61"/>
        <end position="102"/>
    </location>
</feature>
<proteinExistence type="predicted"/>
<keyword evidence="2" id="KW-0812">Transmembrane</keyword>
<dbReference type="AlphaFoldDB" id="A0A382I9B6"/>